<feature type="binding site" evidence="3">
    <location>
        <position position="216"/>
    </location>
    <ligand>
        <name>dimethylallyl diphosphate</name>
        <dbReference type="ChEBI" id="CHEBI:57623"/>
    </ligand>
</feature>
<evidence type="ECO:0000256" key="1">
    <source>
        <dbReference type="ARBA" id="ARBA00010209"/>
    </source>
</evidence>
<feature type="binding site" evidence="3">
    <location>
        <position position="214"/>
    </location>
    <ligand>
        <name>dimethylallyl diphosphate</name>
        <dbReference type="ChEBI" id="CHEBI:57623"/>
    </ligand>
</feature>
<feature type="binding site" evidence="3">
    <location>
        <position position="120"/>
    </location>
    <ligand>
        <name>L-tryptophan</name>
        <dbReference type="ChEBI" id="CHEBI:57912"/>
    </ligand>
</feature>
<dbReference type="PANTHER" id="PTHR40627:SF3">
    <property type="entry name" value="PRENYLTRANSFERASE ASQH2-RELATED"/>
    <property type="match status" value="1"/>
</dbReference>
<evidence type="ECO:0000313" key="5">
    <source>
        <dbReference type="Proteomes" id="UP000053958"/>
    </source>
</evidence>
<dbReference type="AlphaFoldDB" id="A0A0F4YD53"/>
<dbReference type="InterPro" id="IPR033964">
    <property type="entry name" value="ABBA"/>
</dbReference>
<dbReference type="GO" id="GO:0016765">
    <property type="term" value="F:transferase activity, transferring alkyl or aryl (other than methyl) groups"/>
    <property type="evidence" value="ECO:0007669"/>
    <property type="project" value="InterPro"/>
</dbReference>
<feature type="binding site" evidence="3">
    <location>
        <position position="286"/>
    </location>
    <ligand>
        <name>dimethylallyl diphosphate</name>
        <dbReference type="ChEBI" id="CHEBI:57623"/>
    </ligand>
</feature>
<dbReference type="GO" id="GO:0009820">
    <property type="term" value="P:alkaloid metabolic process"/>
    <property type="evidence" value="ECO:0007669"/>
    <property type="project" value="InterPro"/>
</dbReference>
<keyword evidence="2" id="KW-0808">Transferase</keyword>
<dbReference type="CDD" id="cd13929">
    <property type="entry name" value="PT-DMATS_CymD"/>
    <property type="match status" value="1"/>
</dbReference>
<keyword evidence="5" id="KW-1185">Reference proteome</keyword>
<dbReference type="GeneID" id="25313369"/>
<gene>
    <name evidence="4" type="ORF">T310_10308</name>
</gene>
<dbReference type="PANTHER" id="PTHR40627">
    <property type="entry name" value="INDOLE PRENYLTRANSFERASE TDIB-RELATED"/>
    <property type="match status" value="1"/>
</dbReference>
<dbReference type="InterPro" id="IPR012148">
    <property type="entry name" value="ABBA_DMATS-like"/>
</dbReference>
<accession>A0A0F4YD53</accession>
<dbReference type="RefSeq" id="XP_013322739.1">
    <property type="nucleotide sequence ID" value="XM_013467285.1"/>
</dbReference>
<evidence type="ECO:0000256" key="2">
    <source>
        <dbReference type="ARBA" id="ARBA00022679"/>
    </source>
</evidence>
<dbReference type="SFLD" id="SFLDS00036">
    <property type="entry name" value="Aromatic_Prenyltransferase"/>
    <property type="match status" value="1"/>
</dbReference>
<feature type="binding site" evidence="3">
    <location>
        <position position="374"/>
    </location>
    <ligand>
        <name>dimethylallyl diphosphate</name>
        <dbReference type="ChEBI" id="CHEBI:57623"/>
    </ligand>
</feature>
<feature type="binding site" evidence="3">
    <location>
        <position position="133"/>
    </location>
    <ligand>
        <name>dimethylallyl diphosphate</name>
        <dbReference type="ChEBI" id="CHEBI:57623"/>
    </ligand>
</feature>
<sequence>MAPGSHSTANLTHATDSASLLPPVAARPATSLDNSVYHSLTSVLEFADQDQLFWWTETASIVAKLMESAGYDVESQRRYLLLYHAHILAALGPKQTPCPSDRSASSPWKSFMTDDHTPIEISWNLGANRSVVRLSIEPIGPFAGTSFDPFNQRPALELLQQLPGIDLQLFYYFRDWFFIDDDDVDDVLKRRPAGEHSSQLFVAFDFDGGKVTTKAYIFPLLKALETGIPVLDLVSTAIRNLDEPALSVSPGWNVLEDFIRSCPIASRPKLEFIAIDCVAPEKSRIKIYVRTPHTALEKVKDVFTLGGRLNDQTIQTALGMLEELWRLVLDLPDGLRDSDELHPRDENSAGHRTSGVLFNFEIKPGAALPEPKLYIPVRHYARSDLDIARGLTAFFRRRGWTSLAETYTDTLKETFPHHPLAESTSTHTYIVFAFKKTTGVYLTAYYNPQVYARPKPSEKLEWTKDRLRGHRL</sequence>
<feature type="binding site" evidence="3">
    <location>
        <position position="284"/>
    </location>
    <ligand>
        <name>dimethylallyl diphosphate</name>
        <dbReference type="ChEBI" id="CHEBI:57623"/>
    </ligand>
</feature>
<proteinExistence type="inferred from homology"/>
<organism evidence="4 5">
    <name type="scientific">Rasamsonia emersonii (strain ATCC 16479 / CBS 393.64 / IMI 116815)</name>
    <dbReference type="NCBI Taxonomy" id="1408163"/>
    <lineage>
        <taxon>Eukaryota</taxon>
        <taxon>Fungi</taxon>
        <taxon>Dikarya</taxon>
        <taxon>Ascomycota</taxon>
        <taxon>Pezizomycotina</taxon>
        <taxon>Eurotiomycetes</taxon>
        <taxon>Eurotiomycetidae</taxon>
        <taxon>Eurotiales</taxon>
        <taxon>Trichocomaceae</taxon>
        <taxon>Rasamsonia</taxon>
    </lineage>
</organism>
<comment type="similarity">
    <text evidence="1">Belongs to the tryptophan dimethylallyltransferase family.</text>
</comment>
<dbReference type="EMBL" id="LASV01000829">
    <property type="protein sequence ID" value="KKA16127.1"/>
    <property type="molecule type" value="Genomic_DNA"/>
</dbReference>
<dbReference type="OrthoDB" id="3354387at2759"/>
<dbReference type="Pfam" id="PF11991">
    <property type="entry name" value="Trp_DMAT"/>
    <property type="match status" value="1"/>
</dbReference>
<evidence type="ECO:0000256" key="3">
    <source>
        <dbReference type="PIRSR" id="PIRSR000509-1"/>
    </source>
</evidence>
<protein>
    <submittedName>
        <fullName evidence="4">7-dimethylallyltryptophan synthase</fullName>
    </submittedName>
</protein>
<reference evidence="4 5" key="1">
    <citation type="submission" date="2015-04" db="EMBL/GenBank/DDBJ databases">
        <authorList>
            <person name="Heijne W.H."/>
            <person name="Fedorova N.D."/>
            <person name="Nierman W.C."/>
            <person name="Vollebregt A.W."/>
            <person name="Zhao Z."/>
            <person name="Wu L."/>
            <person name="Kumar M."/>
            <person name="Stam H."/>
            <person name="van den Berg M.A."/>
            <person name="Pel H.J."/>
        </authorList>
    </citation>
    <scope>NUCLEOTIDE SEQUENCE [LARGE SCALE GENOMIC DNA]</scope>
    <source>
        <strain evidence="4 5">CBS 393.64</strain>
    </source>
</reference>
<dbReference type="NCBIfam" id="TIGR03429">
    <property type="entry name" value="arom_pren_DMATS"/>
    <property type="match status" value="1"/>
</dbReference>
<dbReference type="SFLD" id="SFLDG01162">
    <property type="entry name" value="I"/>
    <property type="match status" value="1"/>
</dbReference>
<dbReference type="PIRSF" id="PIRSF000509">
    <property type="entry name" value="Trp_DMAT"/>
    <property type="match status" value="1"/>
</dbReference>
<name>A0A0F4YD53_RASE3</name>
<dbReference type="Proteomes" id="UP000053958">
    <property type="component" value="Unassembled WGS sequence"/>
</dbReference>
<evidence type="ECO:0000313" key="4">
    <source>
        <dbReference type="EMBL" id="KKA16127.1"/>
    </source>
</evidence>
<dbReference type="InterPro" id="IPR017795">
    <property type="entry name" value="ABBA_NscD-like"/>
</dbReference>
<comment type="caution">
    <text evidence="4">The sequence shown here is derived from an EMBL/GenBank/DDBJ whole genome shotgun (WGS) entry which is preliminary data.</text>
</comment>
<feature type="binding site" evidence="3">
    <location>
        <position position="288"/>
    </location>
    <ligand>
        <name>dimethylallyl diphosphate</name>
        <dbReference type="ChEBI" id="CHEBI:57623"/>
    </ligand>
</feature>